<evidence type="ECO:0000256" key="6">
    <source>
        <dbReference type="ARBA" id="ARBA00022741"/>
    </source>
</evidence>
<keyword evidence="6" id="KW-0547">Nucleotide-binding</keyword>
<dbReference type="EMBL" id="UINC01167200">
    <property type="protein sequence ID" value="SVD69573.1"/>
    <property type="molecule type" value="Genomic_DNA"/>
</dbReference>
<dbReference type="InterPro" id="IPR050264">
    <property type="entry name" value="Bact_CCA-adding_enz_type3_sf"/>
</dbReference>
<dbReference type="SUPFAM" id="SSF81891">
    <property type="entry name" value="Poly A polymerase C-terminal region-like"/>
    <property type="match status" value="1"/>
</dbReference>
<evidence type="ECO:0008006" key="11">
    <source>
        <dbReference type="Google" id="ProtNLM"/>
    </source>
</evidence>
<evidence type="ECO:0000256" key="7">
    <source>
        <dbReference type="ARBA" id="ARBA00022842"/>
    </source>
</evidence>
<dbReference type="SUPFAM" id="SSF81301">
    <property type="entry name" value="Nucleotidyltransferase"/>
    <property type="match status" value="1"/>
</dbReference>
<dbReference type="GO" id="GO:0008033">
    <property type="term" value="P:tRNA processing"/>
    <property type="evidence" value="ECO:0007669"/>
    <property type="project" value="UniProtKB-KW"/>
</dbReference>
<name>A0A382XF06_9ZZZZ</name>
<keyword evidence="4" id="KW-0548">Nucleotidyltransferase</keyword>
<dbReference type="GO" id="GO:0046872">
    <property type="term" value="F:metal ion binding"/>
    <property type="evidence" value="ECO:0007669"/>
    <property type="project" value="UniProtKB-KW"/>
</dbReference>
<comment type="cofactor">
    <cofactor evidence="1">
        <name>Mg(2+)</name>
        <dbReference type="ChEBI" id="CHEBI:18420"/>
    </cofactor>
</comment>
<organism evidence="10">
    <name type="scientific">marine metagenome</name>
    <dbReference type="NCBI Taxonomy" id="408172"/>
    <lineage>
        <taxon>unclassified sequences</taxon>
        <taxon>metagenomes</taxon>
        <taxon>ecological metagenomes</taxon>
    </lineage>
</organism>
<dbReference type="Gene3D" id="3.30.460.10">
    <property type="entry name" value="Beta Polymerase, domain 2"/>
    <property type="match status" value="1"/>
</dbReference>
<proteinExistence type="predicted"/>
<feature type="non-terminal residue" evidence="10">
    <location>
        <position position="270"/>
    </location>
</feature>
<sequence>LEPDEVKKRLIKKDVRVLDTGITHGTITAILNQKKFEITTLRKDVSTDGRHANVQFTLNWEEDALRRDFTINAIYADIEGRIFDPLNGISDLRNGKVKFIGSSKERIQEDYLRILRYFRFFTQYSKADHDQDIIKSIKQNINGLNKISNERIFDELKKILSLKNLSSLFSNEQSKHIMLNIFPQLKFCERLENFNNLNQKLKDSYTYKLILSLLIVDQTDNYEFFCYKYKISNNIKNKFKNISENFENLKNKKFYSEENIKKLIYFIDKD</sequence>
<evidence type="ECO:0000256" key="3">
    <source>
        <dbReference type="ARBA" id="ARBA00022694"/>
    </source>
</evidence>
<evidence type="ECO:0000256" key="1">
    <source>
        <dbReference type="ARBA" id="ARBA00001946"/>
    </source>
</evidence>
<accession>A0A382XF06</accession>
<evidence type="ECO:0000256" key="4">
    <source>
        <dbReference type="ARBA" id="ARBA00022695"/>
    </source>
</evidence>
<dbReference type="PANTHER" id="PTHR46173:SF1">
    <property type="entry name" value="CCA TRNA NUCLEOTIDYLTRANSFERASE 1, MITOCHONDRIAL"/>
    <property type="match status" value="1"/>
</dbReference>
<dbReference type="InterPro" id="IPR043519">
    <property type="entry name" value="NT_sf"/>
</dbReference>
<dbReference type="AlphaFoldDB" id="A0A382XF06"/>
<feature type="domain" description="tRNA nucleotidyltransferase/poly(A) polymerase RNA and SrmB- binding" evidence="9">
    <location>
        <begin position="131"/>
        <end position="186"/>
    </location>
</feature>
<gene>
    <name evidence="10" type="ORF">METZ01_LOCUS422427</name>
</gene>
<feature type="non-terminal residue" evidence="10">
    <location>
        <position position="1"/>
    </location>
</feature>
<evidence type="ECO:0000256" key="2">
    <source>
        <dbReference type="ARBA" id="ARBA00022679"/>
    </source>
</evidence>
<dbReference type="InterPro" id="IPR002646">
    <property type="entry name" value="PolA_pol_head_dom"/>
</dbReference>
<keyword evidence="7" id="KW-0460">Magnesium</keyword>
<keyword evidence="3" id="KW-0819">tRNA processing</keyword>
<evidence type="ECO:0000256" key="5">
    <source>
        <dbReference type="ARBA" id="ARBA00022723"/>
    </source>
</evidence>
<dbReference type="GO" id="GO:0000166">
    <property type="term" value="F:nucleotide binding"/>
    <property type="evidence" value="ECO:0007669"/>
    <property type="project" value="UniProtKB-KW"/>
</dbReference>
<feature type="domain" description="Poly A polymerase head" evidence="8">
    <location>
        <begin position="2"/>
        <end position="97"/>
    </location>
</feature>
<evidence type="ECO:0000313" key="10">
    <source>
        <dbReference type="EMBL" id="SVD69573.1"/>
    </source>
</evidence>
<protein>
    <recommendedName>
        <fullName evidence="11">Poly A polymerase head domain-containing protein</fullName>
    </recommendedName>
</protein>
<evidence type="ECO:0000259" key="9">
    <source>
        <dbReference type="Pfam" id="PF12627"/>
    </source>
</evidence>
<keyword evidence="2" id="KW-0808">Transferase</keyword>
<dbReference type="PANTHER" id="PTHR46173">
    <property type="entry name" value="CCA TRNA NUCLEOTIDYLTRANSFERASE 1, MITOCHONDRIAL"/>
    <property type="match status" value="1"/>
</dbReference>
<dbReference type="Gene3D" id="1.10.3090.10">
    <property type="entry name" value="cca-adding enzyme, domain 2"/>
    <property type="match status" value="1"/>
</dbReference>
<reference evidence="10" key="1">
    <citation type="submission" date="2018-05" db="EMBL/GenBank/DDBJ databases">
        <authorList>
            <person name="Lanie J.A."/>
            <person name="Ng W.-L."/>
            <person name="Kazmierczak K.M."/>
            <person name="Andrzejewski T.M."/>
            <person name="Davidsen T.M."/>
            <person name="Wayne K.J."/>
            <person name="Tettelin H."/>
            <person name="Glass J.I."/>
            <person name="Rusch D."/>
            <person name="Podicherti R."/>
            <person name="Tsui H.-C.T."/>
            <person name="Winkler M.E."/>
        </authorList>
    </citation>
    <scope>NUCLEOTIDE SEQUENCE</scope>
</reference>
<evidence type="ECO:0000259" key="8">
    <source>
        <dbReference type="Pfam" id="PF01743"/>
    </source>
</evidence>
<dbReference type="InterPro" id="IPR032828">
    <property type="entry name" value="PolyA_RNA-bd"/>
</dbReference>
<dbReference type="Pfam" id="PF12627">
    <property type="entry name" value="PolyA_pol_RNAbd"/>
    <property type="match status" value="1"/>
</dbReference>
<dbReference type="GO" id="GO:0016779">
    <property type="term" value="F:nucleotidyltransferase activity"/>
    <property type="evidence" value="ECO:0007669"/>
    <property type="project" value="UniProtKB-KW"/>
</dbReference>
<dbReference type="GO" id="GO:0000049">
    <property type="term" value="F:tRNA binding"/>
    <property type="evidence" value="ECO:0007669"/>
    <property type="project" value="TreeGrafter"/>
</dbReference>
<keyword evidence="5" id="KW-0479">Metal-binding</keyword>
<dbReference type="Pfam" id="PF01743">
    <property type="entry name" value="PolyA_pol"/>
    <property type="match status" value="1"/>
</dbReference>